<organism evidence="2 3">
    <name type="scientific">Lentinula lateritia</name>
    <dbReference type="NCBI Taxonomy" id="40482"/>
    <lineage>
        <taxon>Eukaryota</taxon>
        <taxon>Fungi</taxon>
        <taxon>Dikarya</taxon>
        <taxon>Basidiomycota</taxon>
        <taxon>Agaricomycotina</taxon>
        <taxon>Agaricomycetes</taxon>
        <taxon>Agaricomycetidae</taxon>
        <taxon>Agaricales</taxon>
        <taxon>Marasmiineae</taxon>
        <taxon>Omphalotaceae</taxon>
        <taxon>Lentinula</taxon>
    </lineage>
</organism>
<feature type="region of interest" description="Disordered" evidence="1">
    <location>
        <begin position="222"/>
        <end position="241"/>
    </location>
</feature>
<evidence type="ECO:0000256" key="1">
    <source>
        <dbReference type="SAM" id="MobiDB-lite"/>
    </source>
</evidence>
<feature type="compositionally biased region" description="Polar residues" evidence="1">
    <location>
        <begin position="137"/>
        <end position="147"/>
    </location>
</feature>
<reference evidence="2" key="1">
    <citation type="submission" date="2022-08" db="EMBL/GenBank/DDBJ databases">
        <authorList>
            <consortium name="DOE Joint Genome Institute"/>
            <person name="Min B."/>
            <person name="Riley R."/>
            <person name="Sierra-Patev S."/>
            <person name="Naranjo-Ortiz M."/>
            <person name="Looney B."/>
            <person name="Konkel Z."/>
            <person name="Slot J.C."/>
            <person name="Sakamoto Y."/>
            <person name="Steenwyk J.L."/>
            <person name="Rokas A."/>
            <person name="Carro J."/>
            <person name="Camarero S."/>
            <person name="Ferreira P."/>
            <person name="Molpeceres G."/>
            <person name="Ruiz-Duenas F.J."/>
            <person name="Serrano A."/>
            <person name="Henrissat B."/>
            <person name="Drula E."/>
            <person name="Hughes K.W."/>
            <person name="Mata J.L."/>
            <person name="Ishikawa N.K."/>
            <person name="Vargas-Isla R."/>
            <person name="Ushijima S."/>
            <person name="Smith C.A."/>
            <person name="Ahrendt S."/>
            <person name="Andreopoulos W."/>
            <person name="He G."/>
            <person name="Labutti K."/>
            <person name="Lipzen A."/>
            <person name="Ng V."/>
            <person name="Sandor L."/>
            <person name="Barry K."/>
            <person name="Martinez A.T."/>
            <person name="Xiao Y."/>
            <person name="Gibbons J.G."/>
            <person name="Terashima K."/>
            <person name="Hibbett D.S."/>
            <person name="Grigoriev I.V."/>
        </authorList>
    </citation>
    <scope>NUCLEOTIDE SEQUENCE</scope>
    <source>
        <strain evidence="2">Sp2 HRB7682 ss15</strain>
    </source>
</reference>
<feature type="compositionally biased region" description="Low complexity" evidence="1">
    <location>
        <begin position="223"/>
        <end position="240"/>
    </location>
</feature>
<reference evidence="2" key="2">
    <citation type="journal article" date="2023" name="Proc. Natl. Acad. Sci. U.S.A.">
        <title>A global phylogenomic analysis of the shiitake genus Lentinula.</title>
        <authorList>
            <person name="Sierra-Patev S."/>
            <person name="Min B."/>
            <person name="Naranjo-Ortiz M."/>
            <person name="Looney B."/>
            <person name="Konkel Z."/>
            <person name="Slot J.C."/>
            <person name="Sakamoto Y."/>
            <person name="Steenwyk J.L."/>
            <person name="Rokas A."/>
            <person name="Carro J."/>
            <person name="Camarero S."/>
            <person name="Ferreira P."/>
            <person name="Molpeceres G."/>
            <person name="Ruiz-Duenas F.J."/>
            <person name="Serrano A."/>
            <person name="Henrissat B."/>
            <person name="Drula E."/>
            <person name="Hughes K.W."/>
            <person name="Mata J.L."/>
            <person name="Ishikawa N.K."/>
            <person name="Vargas-Isla R."/>
            <person name="Ushijima S."/>
            <person name="Smith C.A."/>
            <person name="Donoghue J."/>
            <person name="Ahrendt S."/>
            <person name="Andreopoulos W."/>
            <person name="He G."/>
            <person name="LaButti K."/>
            <person name="Lipzen A."/>
            <person name="Ng V."/>
            <person name="Riley R."/>
            <person name="Sandor L."/>
            <person name="Barry K."/>
            <person name="Martinez A.T."/>
            <person name="Xiao Y."/>
            <person name="Gibbons J.G."/>
            <person name="Terashima K."/>
            <person name="Grigoriev I.V."/>
            <person name="Hibbett D."/>
        </authorList>
    </citation>
    <scope>NUCLEOTIDE SEQUENCE</scope>
    <source>
        <strain evidence="2">Sp2 HRB7682 ss15</strain>
    </source>
</reference>
<feature type="region of interest" description="Disordered" evidence="1">
    <location>
        <begin position="80"/>
        <end position="147"/>
    </location>
</feature>
<accession>A0A9W9DUI5</accession>
<sequence length="467" mass="52041">MAHSVRILVRADLDSSQSSSMNYQINYAHRSLNCQCKHEYEDMISRDACNRHSDTLTSLGYEPDRVQPSTHPYSYNICTPHVHRTSTDRNSGMSHSGYRPRQSIPSDVCNIPSSLNDEKGAEVNLGQDDPRQKENSRTNSEVQAEHSNLSEVHAIDPACLRPIVRFDYACLEDLDEELILRPRSAFAEMCWSTAVQNIPRTTNQSKSSAQSLPFTSKYCQPCSAPNRRSPSHSSRPPLNSKVSEGLYAADEGGQSECHSGSESDRSLSNTWHGSIEESSVMMVTGRLNVLENHDDVKLFERKSRLGTVVVPSDSIIHVASTYYHEHGNAAANDRLDIPRHCGDYSDDESSRMDFHDEEESNADVGPCISIQDDDDVLLSQPHFLPTLITHSVPHTDSLLYSNLYSYGVANPQESVGFFPIPVAGSRTTVNWEGRCRMKLSLRSGSFGSSVSKFCQAVFPLSKHVVKR</sequence>
<evidence type="ECO:0000313" key="2">
    <source>
        <dbReference type="EMBL" id="KAJ4487183.1"/>
    </source>
</evidence>
<comment type="caution">
    <text evidence="2">The sequence shown here is derived from an EMBL/GenBank/DDBJ whole genome shotgun (WGS) entry which is preliminary data.</text>
</comment>
<gene>
    <name evidence="2" type="ORF">C8J55DRAFT_558244</name>
</gene>
<name>A0A9W9DUI5_9AGAR</name>
<evidence type="ECO:0000313" key="3">
    <source>
        <dbReference type="Proteomes" id="UP001150238"/>
    </source>
</evidence>
<dbReference type="EMBL" id="JANVFS010000009">
    <property type="protein sequence ID" value="KAJ4487183.1"/>
    <property type="molecule type" value="Genomic_DNA"/>
</dbReference>
<dbReference type="AlphaFoldDB" id="A0A9W9DUI5"/>
<dbReference type="Proteomes" id="UP001150238">
    <property type="component" value="Unassembled WGS sequence"/>
</dbReference>
<protein>
    <submittedName>
        <fullName evidence="2">Uncharacterized protein</fullName>
    </submittedName>
</protein>
<proteinExistence type="predicted"/>
<feature type="region of interest" description="Disordered" evidence="1">
    <location>
        <begin position="250"/>
        <end position="269"/>
    </location>
</feature>